<dbReference type="AlphaFoldDB" id="A0A6M3LW58"/>
<proteinExistence type="predicted"/>
<accession>A0A6M3LW58</accession>
<dbReference type="EMBL" id="MT143529">
    <property type="protein sequence ID" value="QJA97834.1"/>
    <property type="molecule type" value="Genomic_DNA"/>
</dbReference>
<evidence type="ECO:0000313" key="1">
    <source>
        <dbReference type="EMBL" id="QJA97834.1"/>
    </source>
</evidence>
<name>A0A6M3LW58_9ZZZZ</name>
<organism evidence="1">
    <name type="scientific">viral metagenome</name>
    <dbReference type="NCBI Taxonomy" id="1070528"/>
    <lineage>
        <taxon>unclassified sequences</taxon>
        <taxon>metagenomes</taxon>
        <taxon>organismal metagenomes</taxon>
    </lineage>
</organism>
<gene>
    <name evidence="1" type="ORF">MM415B05916_0004</name>
</gene>
<sequence length="57" mass="6700">MEQKSKEQVMKEMDEAALLAEKDLAKLDKKAIETIGTWIKKHYMKSGYKRLCRLLTK</sequence>
<protein>
    <submittedName>
        <fullName evidence="1">Uncharacterized protein</fullName>
    </submittedName>
</protein>
<reference evidence="1" key="1">
    <citation type="submission" date="2020-03" db="EMBL/GenBank/DDBJ databases">
        <title>The deep terrestrial virosphere.</title>
        <authorList>
            <person name="Holmfeldt K."/>
            <person name="Nilsson E."/>
            <person name="Simone D."/>
            <person name="Lopez-Fernandez M."/>
            <person name="Wu X."/>
            <person name="de Brujin I."/>
            <person name="Lundin D."/>
            <person name="Andersson A."/>
            <person name="Bertilsson S."/>
            <person name="Dopson M."/>
        </authorList>
    </citation>
    <scope>NUCLEOTIDE SEQUENCE</scope>
    <source>
        <strain evidence="1">MM415B05916</strain>
    </source>
</reference>